<evidence type="ECO:0000256" key="3">
    <source>
        <dbReference type="SAM" id="MobiDB-lite"/>
    </source>
</evidence>
<dbReference type="SUPFAM" id="SSF49764">
    <property type="entry name" value="HSP20-like chaperones"/>
    <property type="match status" value="1"/>
</dbReference>
<reference evidence="5 6" key="1">
    <citation type="journal article" date="2018" name="Int. J. Syst. Bacteriol.">
        <title>Oceaniradius stylonemae gen. nov., sp. nov., isolated from a red alga, Stylonema cornu-cervi.</title>
        <authorList>
            <person name="Jeong S."/>
        </authorList>
    </citation>
    <scope>NUCLEOTIDE SEQUENCE [LARGE SCALE GENOMIC DNA]</scope>
    <source>
        <strain evidence="5 6">StC1</strain>
    </source>
</reference>
<dbReference type="PROSITE" id="PS01031">
    <property type="entry name" value="SHSP"/>
    <property type="match status" value="1"/>
</dbReference>
<dbReference type="EMBL" id="QFWV02000008">
    <property type="protein sequence ID" value="RKF05950.1"/>
    <property type="molecule type" value="Genomic_DNA"/>
</dbReference>
<evidence type="ECO:0000259" key="4">
    <source>
        <dbReference type="PROSITE" id="PS01031"/>
    </source>
</evidence>
<comment type="similarity">
    <text evidence="1 2">Belongs to the small heat shock protein (HSP20) family.</text>
</comment>
<dbReference type="InterPro" id="IPR031107">
    <property type="entry name" value="Small_HSP"/>
</dbReference>
<evidence type="ECO:0000256" key="1">
    <source>
        <dbReference type="PROSITE-ProRule" id="PRU00285"/>
    </source>
</evidence>
<evidence type="ECO:0000256" key="2">
    <source>
        <dbReference type="RuleBase" id="RU003616"/>
    </source>
</evidence>
<dbReference type="PANTHER" id="PTHR11527">
    <property type="entry name" value="HEAT-SHOCK PROTEIN 20 FAMILY MEMBER"/>
    <property type="match status" value="1"/>
</dbReference>
<protein>
    <submittedName>
        <fullName evidence="5">Hsp20/alpha crystallin family protein</fullName>
    </submittedName>
</protein>
<evidence type="ECO:0000313" key="5">
    <source>
        <dbReference type="EMBL" id="RKF05950.1"/>
    </source>
</evidence>
<comment type="caution">
    <text evidence="5">The sequence shown here is derived from an EMBL/GenBank/DDBJ whole genome shotgun (WGS) entry which is preliminary data.</text>
</comment>
<dbReference type="Gene3D" id="2.60.40.790">
    <property type="match status" value="1"/>
</dbReference>
<name>A0A3A8AE64_9HYPH</name>
<feature type="compositionally biased region" description="Basic and acidic residues" evidence="3">
    <location>
        <begin position="28"/>
        <end position="48"/>
    </location>
</feature>
<feature type="region of interest" description="Disordered" evidence="3">
    <location>
        <begin position="1"/>
        <end position="49"/>
    </location>
</feature>
<proteinExistence type="inferred from homology"/>
<dbReference type="CDD" id="cd06464">
    <property type="entry name" value="ACD_sHsps-like"/>
    <property type="match status" value="1"/>
</dbReference>
<dbReference type="AlphaFoldDB" id="A0A3A8AE64"/>
<dbReference type="Pfam" id="PF00011">
    <property type="entry name" value="HSP20"/>
    <property type="match status" value="1"/>
</dbReference>
<dbReference type="InterPro" id="IPR008978">
    <property type="entry name" value="HSP20-like_chaperone"/>
</dbReference>
<keyword evidence="6" id="KW-1185">Reference proteome</keyword>
<dbReference type="Proteomes" id="UP000246132">
    <property type="component" value="Unassembled WGS sequence"/>
</dbReference>
<dbReference type="InterPro" id="IPR002068">
    <property type="entry name" value="A-crystallin/Hsp20_dom"/>
</dbReference>
<organism evidence="5 6">
    <name type="scientific">Oceaniradius stylonematis</name>
    <dbReference type="NCBI Taxonomy" id="2184161"/>
    <lineage>
        <taxon>Bacteria</taxon>
        <taxon>Pseudomonadati</taxon>
        <taxon>Pseudomonadota</taxon>
        <taxon>Alphaproteobacteria</taxon>
        <taxon>Hyphomicrobiales</taxon>
        <taxon>Ahrensiaceae</taxon>
        <taxon>Oceaniradius</taxon>
    </lineage>
</organism>
<gene>
    <name evidence="5" type="ORF">DEM25_015435</name>
</gene>
<accession>A0A3A8AE64</accession>
<evidence type="ECO:0000313" key="6">
    <source>
        <dbReference type="Proteomes" id="UP000246132"/>
    </source>
</evidence>
<feature type="domain" description="SHSP" evidence="4">
    <location>
        <begin position="92"/>
        <end position="208"/>
    </location>
</feature>
<sequence>MRRGHPYGKPVANPNPVLIANRPGGEPMIEKTDTAPEKTDGDEARAVTERSSAPLWTLREEIDDLFEDFFAGNRFGPFRGRRFGWPRQRAGSGFSWGMPTVDVIDKQDAVKICAELPGMAEDDIDVHVTDSALVLSGEKKEEREEGDKEGERYLAERRYGSFSRTIAIPEGIDHDKIEAKFKNGVLTVHLPKRPEAQKPSKKIKVRADA</sequence>